<evidence type="ECO:0000313" key="11">
    <source>
        <dbReference type="EMBL" id="PAA89307.1"/>
    </source>
</evidence>
<dbReference type="OrthoDB" id="5565328at2759"/>
<dbReference type="EMBL" id="NIVC01000154">
    <property type="protein sequence ID" value="PAA89307.1"/>
    <property type="molecule type" value="Genomic_DNA"/>
</dbReference>
<keyword evidence="4" id="KW-0132">Cell division</keyword>
<evidence type="ECO:0000256" key="2">
    <source>
        <dbReference type="ARBA" id="ARBA00008585"/>
    </source>
</evidence>
<name>A0A267GVC9_9PLAT</name>
<dbReference type="Gene3D" id="1.25.40.10">
    <property type="entry name" value="Tetratricopeptide repeat domain"/>
    <property type="match status" value="1"/>
</dbReference>
<comment type="caution">
    <text evidence="11">The sequence shown here is derived from an EMBL/GenBank/DDBJ whole genome shotgun (WGS) entry which is preliminary data.</text>
</comment>
<dbReference type="InterPro" id="IPR019440">
    <property type="entry name" value="MAU2"/>
</dbReference>
<keyword evidence="6" id="KW-0159">Chromosome partition</keyword>
<evidence type="ECO:0000256" key="9">
    <source>
        <dbReference type="ARBA" id="ARBA00030523"/>
    </source>
</evidence>
<dbReference type="GO" id="GO:0005654">
    <property type="term" value="C:nucleoplasm"/>
    <property type="evidence" value="ECO:0007669"/>
    <property type="project" value="UniProtKB-SubCell"/>
</dbReference>
<organism evidence="11 12">
    <name type="scientific">Macrostomum lignano</name>
    <dbReference type="NCBI Taxonomy" id="282301"/>
    <lineage>
        <taxon>Eukaryota</taxon>
        <taxon>Metazoa</taxon>
        <taxon>Spiralia</taxon>
        <taxon>Lophotrochozoa</taxon>
        <taxon>Platyhelminthes</taxon>
        <taxon>Rhabditophora</taxon>
        <taxon>Macrostomorpha</taxon>
        <taxon>Macrostomida</taxon>
        <taxon>Macrostomidae</taxon>
        <taxon>Macrostomum</taxon>
    </lineage>
</organism>
<evidence type="ECO:0000313" key="12">
    <source>
        <dbReference type="Proteomes" id="UP000215902"/>
    </source>
</evidence>
<dbReference type="Proteomes" id="UP000215902">
    <property type="component" value="Unassembled WGS sequence"/>
</dbReference>
<dbReference type="Pfam" id="PF10345">
    <property type="entry name" value="Cohesin_load"/>
    <property type="match status" value="1"/>
</dbReference>
<proteinExistence type="inferred from homology"/>
<evidence type="ECO:0000256" key="1">
    <source>
        <dbReference type="ARBA" id="ARBA00004642"/>
    </source>
</evidence>
<dbReference type="PANTHER" id="PTHR21394">
    <property type="entry name" value="MAU2 CHROMATID COHESION FACTOR HOMOLOG"/>
    <property type="match status" value="1"/>
</dbReference>
<sequence length="742" mass="80461">DPHPMSHWNSESFLSRALEEPVEPVSSAAASHHGSKALASSAAPSTSQAAHGASEWADQEACYASLLGMAERFRVDGNYQLCLHCLKAALHCKLTDLQLAWTNLQIGRLLMQHAARSCQDKAAQHLEAAWKLRSLFATGSTDVADLLAACLHAADLLSDLYSSNEQLSGAFRLPQLLEEAARLSQHLPEWYGRFLLKQAQCLSSSDSSRACELLALGSQYAQQHGSEYARGLFLLAKCVPLLANRQLAEVHNTLTVASKLVDQMPHPRRQEALRTFSLLIQVLNSLVAGQAKQARPILRQLQRSVQSYSAMQEEAAAVAAAASGSSTASTSGYASVSAAADGSSGLELSEELEALGQLEWLSREQLSVLTYLLTLLHCMQEATYDKVRRYADKALMQLEKLRAVSDGTGGATTSLNNNISNRLFLALQLCIQEQLFQCRLVSGDRPGALSDLAACVRLSELCPVRGRAAHTRSMLALYSMCTNCLGAAESQFRRALAERPRSDLLHLVQLNLALLMLRQNRLNDCRSVLDEFRHPDPPHGLRAAGHWVRGLLAFMLGDFGQAKVYIRECLKLANMENLKRMLTCSLIVLGQIHFATGQYDEVKNVVDTAVQLADQMPDEAVQLWASTLMRDLYRAEGNSVLEASCAQQCSALLHKYQVSIEMATAQPEHQLVYWLEGPMPDLSAQSASMGATASYGSASGAVASGSGGGMIQPTAASLFSCLPMGAMLMGQAAPPSQQSGYD</sequence>
<evidence type="ECO:0000256" key="4">
    <source>
        <dbReference type="ARBA" id="ARBA00022618"/>
    </source>
</evidence>
<comment type="similarity">
    <text evidence="2">Belongs to the SCC4/mau-2 family.</text>
</comment>
<dbReference type="SUPFAM" id="SSF48452">
    <property type="entry name" value="TPR-like"/>
    <property type="match status" value="1"/>
</dbReference>
<protein>
    <recommendedName>
        <fullName evidence="3">MAU2 chromatid cohesion factor homolog</fullName>
    </recommendedName>
    <alternativeName>
        <fullName evidence="9">Cohesin loading complex subunit SCC4 homolog</fullName>
    </alternativeName>
</protein>
<accession>A0A267GVC9</accession>
<dbReference type="GO" id="GO:0051301">
    <property type="term" value="P:cell division"/>
    <property type="evidence" value="ECO:0007669"/>
    <property type="project" value="UniProtKB-KW"/>
</dbReference>
<comment type="subcellular location">
    <subcellularLocation>
        <location evidence="1">Nucleus</location>
        <location evidence="1">Nucleoplasm</location>
    </subcellularLocation>
</comment>
<feature type="compositionally biased region" description="Low complexity" evidence="10">
    <location>
        <begin position="26"/>
        <end position="44"/>
    </location>
</feature>
<gene>
    <name evidence="11" type="ORF">BOX15_Mlig027642g1</name>
</gene>
<evidence type="ECO:0000256" key="8">
    <source>
        <dbReference type="ARBA" id="ARBA00023306"/>
    </source>
</evidence>
<dbReference type="GO" id="GO:0007059">
    <property type="term" value="P:chromosome segregation"/>
    <property type="evidence" value="ECO:0007669"/>
    <property type="project" value="UniProtKB-KW"/>
</dbReference>
<keyword evidence="7" id="KW-0539">Nucleus</keyword>
<reference evidence="11 12" key="1">
    <citation type="submission" date="2017-06" db="EMBL/GenBank/DDBJ databases">
        <title>A platform for efficient transgenesis in Macrostomum lignano, a flatworm model organism for stem cell research.</title>
        <authorList>
            <person name="Berezikov E."/>
        </authorList>
    </citation>
    <scope>NUCLEOTIDE SEQUENCE [LARGE SCALE GENOMIC DNA]</scope>
    <source>
        <strain evidence="11">DV1</strain>
        <tissue evidence="11">Whole organism</tissue>
    </source>
</reference>
<keyword evidence="12" id="KW-1185">Reference proteome</keyword>
<dbReference type="InterPro" id="IPR011990">
    <property type="entry name" value="TPR-like_helical_dom_sf"/>
</dbReference>
<dbReference type="GO" id="GO:0007064">
    <property type="term" value="P:mitotic sister chromatid cohesion"/>
    <property type="evidence" value="ECO:0007669"/>
    <property type="project" value="InterPro"/>
</dbReference>
<evidence type="ECO:0000256" key="10">
    <source>
        <dbReference type="SAM" id="MobiDB-lite"/>
    </source>
</evidence>
<dbReference type="STRING" id="282301.A0A267GVC9"/>
<evidence type="ECO:0000256" key="3">
    <source>
        <dbReference type="ARBA" id="ARBA00017198"/>
    </source>
</evidence>
<keyword evidence="5" id="KW-0498">Mitosis</keyword>
<feature type="region of interest" description="Disordered" evidence="10">
    <location>
        <begin position="24"/>
        <end position="44"/>
    </location>
</feature>
<evidence type="ECO:0000256" key="7">
    <source>
        <dbReference type="ARBA" id="ARBA00023242"/>
    </source>
</evidence>
<evidence type="ECO:0000256" key="6">
    <source>
        <dbReference type="ARBA" id="ARBA00022829"/>
    </source>
</evidence>
<dbReference type="AlphaFoldDB" id="A0A267GVC9"/>
<keyword evidence="8" id="KW-0131">Cell cycle</keyword>
<evidence type="ECO:0000256" key="5">
    <source>
        <dbReference type="ARBA" id="ARBA00022776"/>
    </source>
</evidence>
<feature type="non-terminal residue" evidence="11">
    <location>
        <position position="1"/>
    </location>
</feature>